<protein>
    <submittedName>
        <fullName evidence="2">YdcF family protein</fullName>
    </submittedName>
</protein>
<dbReference type="Pfam" id="PF02698">
    <property type="entry name" value="DUF218"/>
    <property type="match status" value="1"/>
</dbReference>
<dbReference type="AlphaFoldDB" id="A0A4P8YRL7"/>
<dbReference type="OrthoDB" id="2216870at2"/>
<dbReference type="EMBL" id="CP040428">
    <property type="protein sequence ID" value="QCT22748.1"/>
    <property type="molecule type" value="Genomic_DNA"/>
</dbReference>
<keyword evidence="3" id="KW-1185">Reference proteome</keyword>
<dbReference type="PANTHER" id="PTHR30336:SF20">
    <property type="entry name" value="DUF218 DOMAIN-CONTAINING PROTEIN"/>
    <property type="match status" value="1"/>
</dbReference>
<accession>A0A4P8YRL7</accession>
<dbReference type="KEGG" id="izh:FEM41_18450"/>
<evidence type="ECO:0000259" key="1">
    <source>
        <dbReference type="Pfam" id="PF02698"/>
    </source>
</evidence>
<gene>
    <name evidence="2" type="ORF">FEM41_18450</name>
</gene>
<dbReference type="GO" id="GO:0005886">
    <property type="term" value="C:plasma membrane"/>
    <property type="evidence" value="ECO:0007669"/>
    <property type="project" value="TreeGrafter"/>
</dbReference>
<dbReference type="RefSeq" id="WP_138099253.1">
    <property type="nucleotide sequence ID" value="NZ_CP040428.1"/>
</dbReference>
<evidence type="ECO:0000313" key="2">
    <source>
        <dbReference type="EMBL" id="QCT22748.1"/>
    </source>
</evidence>
<sequence length="267" mass="29212">MMITTFPTLDGETLNAVNTLGRWLAQDDYSAEPNVGRAGAIILAGNAAIPTIDAACRLAAGSSLPLVISGGIGHSTTFLYSAIAQHPRYNTIPTTGRSEAAILADIAREFWNVPQERLHTETRSTNCGENAQCTRELMAQSGITPTSAIVIQDPTMMRRTLATFARVWRGEAMAPRWIGYPGFVPEVVNGKRSLSYAGNSDGLWLPERYLALLLGEIPRLRDDEQGYGPNGRDFIEHVDIPLQVEAAWQAMIDDSRLTGLLRQRSML</sequence>
<dbReference type="Gene3D" id="3.40.50.620">
    <property type="entry name" value="HUPs"/>
    <property type="match status" value="1"/>
</dbReference>
<dbReference type="Proteomes" id="UP000302163">
    <property type="component" value="Chromosome"/>
</dbReference>
<dbReference type="InterPro" id="IPR014729">
    <property type="entry name" value="Rossmann-like_a/b/a_fold"/>
</dbReference>
<evidence type="ECO:0000313" key="3">
    <source>
        <dbReference type="Proteomes" id="UP000302163"/>
    </source>
</evidence>
<feature type="domain" description="DUF218" evidence="1">
    <location>
        <begin position="40"/>
        <end position="171"/>
    </location>
</feature>
<organism evidence="2 3">
    <name type="scientific">Jejubacter calystegiae</name>
    <dbReference type="NCBI Taxonomy" id="2579935"/>
    <lineage>
        <taxon>Bacteria</taxon>
        <taxon>Pseudomonadati</taxon>
        <taxon>Pseudomonadota</taxon>
        <taxon>Gammaproteobacteria</taxon>
        <taxon>Enterobacterales</taxon>
        <taxon>Enterobacteriaceae</taxon>
        <taxon>Jejubacter</taxon>
    </lineage>
</organism>
<dbReference type="CDD" id="cd06259">
    <property type="entry name" value="YdcF-like"/>
    <property type="match status" value="1"/>
</dbReference>
<proteinExistence type="predicted"/>
<dbReference type="Gene3D" id="1.10.3620.10">
    <property type="entry name" value="YdcF like domain"/>
    <property type="match status" value="1"/>
</dbReference>
<dbReference type="InterPro" id="IPR051599">
    <property type="entry name" value="Cell_Envelope_Assoc"/>
</dbReference>
<name>A0A4P8YRL7_9ENTR</name>
<dbReference type="InterPro" id="IPR003848">
    <property type="entry name" value="DUF218"/>
</dbReference>
<dbReference type="PANTHER" id="PTHR30336">
    <property type="entry name" value="INNER MEMBRANE PROTEIN, PROBABLE PERMEASE"/>
    <property type="match status" value="1"/>
</dbReference>
<reference evidence="2 3" key="1">
    <citation type="submission" date="2019-05" db="EMBL/GenBank/DDBJ databases">
        <title>Complete genome sequence of Izhakiella calystegiae KSNA2, an endophyte isolated from beach morning glory (Calystegia soldanella).</title>
        <authorList>
            <person name="Jiang L."/>
            <person name="Jeong J.C."/>
            <person name="Kim C.Y."/>
            <person name="Kim D.H."/>
            <person name="Kim S.W."/>
            <person name="Lee j."/>
        </authorList>
    </citation>
    <scope>NUCLEOTIDE SEQUENCE [LARGE SCALE GENOMIC DNA]</scope>
    <source>
        <strain evidence="2 3">KSNA2</strain>
    </source>
</reference>